<dbReference type="GO" id="GO:0034663">
    <property type="term" value="C:endoplasmic reticulum chaperone complex"/>
    <property type="evidence" value="ECO:0007669"/>
    <property type="project" value="TreeGrafter"/>
</dbReference>
<dbReference type="OrthoDB" id="29851at2759"/>
<organism evidence="4 5">
    <name type="scientific">Tribonema minus</name>
    <dbReference type="NCBI Taxonomy" id="303371"/>
    <lineage>
        <taxon>Eukaryota</taxon>
        <taxon>Sar</taxon>
        <taxon>Stramenopiles</taxon>
        <taxon>Ochrophyta</taxon>
        <taxon>PX clade</taxon>
        <taxon>Xanthophyceae</taxon>
        <taxon>Tribonematales</taxon>
        <taxon>Tribonemataceae</taxon>
        <taxon>Tribonema</taxon>
    </lineage>
</organism>
<keyword evidence="3" id="KW-0067">ATP-binding</keyword>
<dbReference type="GO" id="GO:0005524">
    <property type="term" value="F:ATP binding"/>
    <property type="evidence" value="ECO:0007669"/>
    <property type="project" value="UniProtKB-KW"/>
</dbReference>
<dbReference type="AlphaFoldDB" id="A0A835ZE09"/>
<reference evidence="4" key="1">
    <citation type="submission" date="2021-02" db="EMBL/GenBank/DDBJ databases">
        <title>First Annotated Genome of the Yellow-green Alga Tribonema minus.</title>
        <authorList>
            <person name="Mahan K.M."/>
        </authorList>
    </citation>
    <scope>NUCLEOTIDE SEQUENCE</scope>
    <source>
        <strain evidence="4">UTEX B ZZ1240</strain>
    </source>
</reference>
<comment type="similarity">
    <text evidence="1">Belongs to the heat shock protein 70 family.</text>
</comment>
<dbReference type="PRINTS" id="PR00301">
    <property type="entry name" value="HEATSHOCK70"/>
</dbReference>
<dbReference type="SUPFAM" id="SSF53067">
    <property type="entry name" value="Actin-like ATPase domain"/>
    <property type="match status" value="2"/>
</dbReference>
<evidence type="ECO:0000256" key="2">
    <source>
        <dbReference type="ARBA" id="ARBA00022741"/>
    </source>
</evidence>
<proteinExistence type="inferred from homology"/>
<dbReference type="PANTHER" id="PTHR45639:SF34">
    <property type="entry name" value="CHAPERONE PROTEIN DNAK"/>
    <property type="match status" value="1"/>
</dbReference>
<dbReference type="Pfam" id="PF00012">
    <property type="entry name" value="HSP70"/>
    <property type="match status" value="1"/>
</dbReference>
<dbReference type="GO" id="GO:0030968">
    <property type="term" value="P:endoplasmic reticulum unfolded protein response"/>
    <property type="evidence" value="ECO:0007669"/>
    <property type="project" value="TreeGrafter"/>
</dbReference>
<dbReference type="Gene3D" id="3.30.30.30">
    <property type="match status" value="1"/>
</dbReference>
<gene>
    <name evidence="4" type="ORF">JKP88DRAFT_191338</name>
</gene>
<dbReference type="InterPro" id="IPR043129">
    <property type="entry name" value="ATPase_NBD"/>
</dbReference>
<keyword evidence="5" id="KW-1185">Reference proteome</keyword>
<name>A0A835ZE09_9STRA</name>
<dbReference type="EMBL" id="JAFCMP010000012">
    <property type="protein sequence ID" value="KAG5192006.1"/>
    <property type="molecule type" value="Genomic_DNA"/>
</dbReference>
<protein>
    <submittedName>
        <fullName evidence="4">Heat shock protein 70</fullName>
    </submittedName>
</protein>
<dbReference type="GO" id="GO:0140662">
    <property type="term" value="F:ATP-dependent protein folding chaperone"/>
    <property type="evidence" value="ECO:0007669"/>
    <property type="project" value="InterPro"/>
</dbReference>
<dbReference type="InterPro" id="IPR013126">
    <property type="entry name" value="Hsp_70_fam"/>
</dbReference>
<evidence type="ECO:0000256" key="3">
    <source>
        <dbReference type="ARBA" id="ARBA00022840"/>
    </source>
</evidence>
<dbReference type="Gene3D" id="3.90.640.10">
    <property type="entry name" value="Actin, Chain A, domain 4"/>
    <property type="match status" value="1"/>
</dbReference>
<accession>A0A835ZE09</accession>
<sequence>MPVAVGIDLGSTHCNVGIWHHGRPEIIANHHGLRATPTMVAYTDEEVLVGEAALTQMPKNIKNTVFGFKWMVGVAHAELEPHVVQLLASAPFKCVQDASGAARVEVTHKGEDRSIGPETLCSHLFEHLKSIAEQFSGESVGKCVLSVPADFTQQQRDALQACGKAAGLPFSLISDPVATAMAYGLDRTDAEISSSGRDEAHASAKATVLVVDFGGGGVEATVLTRRDGMLAIAATERDATVGGDVFVQRLVEFCAKDHKRKTGMDVFESKRGLLKLRRECESAVKALSMTQQAEPYVEAMMEGVDFKTRITRMRFEDLCYDLYDRAKEPILRAMKACGKAPEEVDEVLLAGGIAHMPRIQALVRGLFPEKTVFGAGLFPDEAVAIGATIQASLLDAHPNPAGANVPLPQSLPLSPVALGLRCLPPASADSDPEASPQVLAVINVGEPLPAQHKVDLKLARDGADGSLTVILQVLQLGSEEPSVLGNLVFAELPAGDLEFEVGLTLRTEGVLKAEALEKKSRAVQSVVIGKA</sequence>
<evidence type="ECO:0000256" key="1">
    <source>
        <dbReference type="ARBA" id="ARBA00007381"/>
    </source>
</evidence>
<comment type="caution">
    <text evidence="4">The sequence shown here is derived from an EMBL/GenBank/DDBJ whole genome shotgun (WGS) entry which is preliminary data.</text>
</comment>
<evidence type="ECO:0000313" key="5">
    <source>
        <dbReference type="Proteomes" id="UP000664859"/>
    </source>
</evidence>
<dbReference type="FunFam" id="3.90.640.10:FF:000010">
    <property type="entry name" value="heat shock 70 kDa protein 14"/>
    <property type="match status" value="1"/>
</dbReference>
<keyword evidence="4" id="KW-0346">Stress response</keyword>
<dbReference type="PANTHER" id="PTHR45639">
    <property type="entry name" value="HSC70CB, ISOFORM G-RELATED"/>
    <property type="match status" value="1"/>
</dbReference>
<dbReference type="Proteomes" id="UP000664859">
    <property type="component" value="Unassembled WGS sequence"/>
</dbReference>
<dbReference type="Gene3D" id="3.30.420.40">
    <property type="match status" value="2"/>
</dbReference>
<evidence type="ECO:0000313" key="4">
    <source>
        <dbReference type="EMBL" id="KAG5192006.1"/>
    </source>
</evidence>
<keyword evidence="2" id="KW-0547">Nucleotide-binding</keyword>